<feature type="domain" description="Luciferase-like" evidence="2">
    <location>
        <begin position="11"/>
        <end position="232"/>
    </location>
</feature>
<evidence type="ECO:0000313" key="5">
    <source>
        <dbReference type="Proteomes" id="UP000265614"/>
    </source>
</evidence>
<dbReference type="RefSeq" id="WP_119951014.1">
    <property type="nucleotide sequence ID" value="NZ_QZEZ01000006.1"/>
</dbReference>
<proteinExistence type="predicted"/>
<accession>A0A3A3Z053</accession>
<gene>
    <name evidence="4" type="ORF">D5H78_13550</name>
</gene>
<dbReference type="Gene3D" id="1.20.120.520">
    <property type="entry name" value="nmb1532 protein domain like"/>
    <property type="match status" value="1"/>
</dbReference>
<evidence type="ECO:0000256" key="1">
    <source>
        <dbReference type="ARBA" id="ARBA00023002"/>
    </source>
</evidence>
<dbReference type="Gene3D" id="3.20.20.30">
    <property type="entry name" value="Luciferase-like domain"/>
    <property type="match status" value="1"/>
</dbReference>
<dbReference type="InterPro" id="IPR012312">
    <property type="entry name" value="Hemerythrin-like"/>
</dbReference>
<keyword evidence="5" id="KW-1185">Reference proteome</keyword>
<name>A0A3A3Z053_9ACTN</name>
<evidence type="ECO:0000313" key="4">
    <source>
        <dbReference type="EMBL" id="RJK94832.1"/>
    </source>
</evidence>
<dbReference type="PANTHER" id="PTHR43244">
    <property type="match status" value="1"/>
</dbReference>
<dbReference type="Pfam" id="PF01814">
    <property type="entry name" value="Hemerythrin"/>
    <property type="match status" value="1"/>
</dbReference>
<protein>
    <submittedName>
        <fullName evidence="4">LLM class flavin-dependent oxidoreductase</fullName>
    </submittedName>
</protein>
<dbReference type="Pfam" id="PF00296">
    <property type="entry name" value="Bac_luciferase"/>
    <property type="match status" value="1"/>
</dbReference>
<organism evidence="4 5">
    <name type="scientific">Vallicoccus soli</name>
    <dbReference type="NCBI Taxonomy" id="2339232"/>
    <lineage>
        <taxon>Bacteria</taxon>
        <taxon>Bacillati</taxon>
        <taxon>Actinomycetota</taxon>
        <taxon>Actinomycetes</taxon>
        <taxon>Motilibacterales</taxon>
        <taxon>Vallicoccaceae</taxon>
        <taxon>Vallicoccus</taxon>
    </lineage>
</organism>
<dbReference type="GO" id="GO:0016705">
    <property type="term" value="F:oxidoreductase activity, acting on paired donors, with incorporation or reduction of molecular oxygen"/>
    <property type="evidence" value="ECO:0007669"/>
    <property type="project" value="InterPro"/>
</dbReference>
<dbReference type="InterPro" id="IPR050564">
    <property type="entry name" value="F420-G6PD/mer"/>
</dbReference>
<dbReference type="InterPro" id="IPR011251">
    <property type="entry name" value="Luciferase-like_dom"/>
</dbReference>
<evidence type="ECO:0000259" key="2">
    <source>
        <dbReference type="Pfam" id="PF00296"/>
    </source>
</evidence>
<comment type="caution">
    <text evidence="4">The sequence shown here is derived from an EMBL/GenBank/DDBJ whole genome shotgun (WGS) entry which is preliminary data.</text>
</comment>
<dbReference type="PANTHER" id="PTHR43244:SF1">
    <property type="entry name" value="5,10-METHYLENETETRAHYDROMETHANOPTERIN REDUCTASE"/>
    <property type="match status" value="1"/>
</dbReference>
<feature type="domain" description="Hemerythrin-like" evidence="3">
    <location>
        <begin position="337"/>
        <end position="480"/>
    </location>
</feature>
<dbReference type="EMBL" id="QZEZ01000006">
    <property type="protein sequence ID" value="RJK94832.1"/>
    <property type="molecule type" value="Genomic_DNA"/>
</dbReference>
<keyword evidence="1" id="KW-0560">Oxidoreductase</keyword>
<dbReference type="SUPFAM" id="SSF51679">
    <property type="entry name" value="Bacterial luciferase-like"/>
    <property type="match status" value="1"/>
</dbReference>
<dbReference type="OrthoDB" id="9775082at2"/>
<evidence type="ECO:0000259" key="3">
    <source>
        <dbReference type="Pfam" id="PF01814"/>
    </source>
</evidence>
<dbReference type="InterPro" id="IPR036661">
    <property type="entry name" value="Luciferase-like_sf"/>
</dbReference>
<dbReference type="AlphaFoldDB" id="A0A3A3Z053"/>
<dbReference type="Proteomes" id="UP000265614">
    <property type="component" value="Unassembled WGS sequence"/>
</dbReference>
<sequence length="490" mass="52599">MDLGHDLRFGAFLPPVAEQADAVLALSGLVEDLGLDVLAFQDHPYQPGFLDTWTLLSFLAARTHRVTLAPVVANVPLRPPAVLARSAASLDVLSHGRVELGLGAGYFLDAMASMGAPRRSALENVEALDEAIRVVRSLWEPGPPVTFEGRHYRLDGARPGPVAPHRIGIWVGSYKRRMLELTGRLADGWVPSSAYASPDELVGMTRRLDAAAVDAGRDPADVRRIYVVQGSFGRGSGFLKGPPRAWAEQLAGLALELGTSTFVVGPGQDTAGDLQRFAEEVAPAVREIVAAERGREEAPPAAQEGASDAVAVTAAHEAQRMVEEEEPVSAVGRAGQQTLVAVHAHLRQELAQLRDVVRQVAEGRRSAASARSHLNQLSMRQNYWTLGSFCAAYCRAVSVHHAIEDARMFPDVLAADASLQPVVDKLSADHEAIAGVLVDVDDALVAMIRDEDRLDAASAAVERLADVLLTHLDYEEEQLLGPIGRLSIQV</sequence>
<reference evidence="4 5" key="1">
    <citation type="submission" date="2018-09" db="EMBL/GenBank/DDBJ databases">
        <title>YIM 75000 draft genome.</title>
        <authorList>
            <person name="Tang S."/>
            <person name="Feng Y."/>
        </authorList>
    </citation>
    <scope>NUCLEOTIDE SEQUENCE [LARGE SCALE GENOMIC DNA]</scope>
    <source>
        <strain evidence="4 5">YIM 75000</strain>
    </source>
</reference>
<dbReference type="CDD" id="cd12108">
    <property type="entry name" value="Hr-like"/>
    <property type="match status" value="1"/>
</dbReference>